<feature type="transmembrane region" description="Helical" evidence="12">
    <location>
        <begin position="63"/>
        <end position="83"/>
    </location>
</feature>
<keyword evidence="10" id="KW-1015">Disulfide bond</keyword>
<feature type="transmembrane region" description="Helical" evidence="12">
    <location>
        <begin position="244"/>
        <end position="268"/>
    </location>
</feature>
<evidence type="ECO:0000256" key="5">
    <source>
        <dbReference type="ARBA" id="ARBA00022989"/>
    </source>
</evidence>
<keyword evidence="4" id="KW-0479">Metal-binding</keyword>
<evidence type="ECO:0000256" key="2">
    <source>
        <dbReference type="ARBA" id="ARBA00022475"/>
    </source>
</evidence>
<dbReference type="GO" id="GO:0016020">
    <property type="term" value="C:membrane"/>
    <property type="evidence" value="ECO:0007669"/>
    <property type="project" value="UniProtKB-SubCell"/>
</dbReference>
<dbReference type="AlphaFoldDB" id="A0A1X7HBY4"/>
<dbReference type="Proteomes" id="UP000192940">
    <property type="component" value="Chromosome I"/>
</dbReference>
<dbReference type="GO" id="GO:0046872">
    <property type="term" value="F:metal ion binding"/>
    <property type="evidence" value="ECO:0007669"/>
    <property type="project" value="UniProtKB-KW"/>
</dbReference>
<evidence type="ECO:0000256" key="10">
    <source>
        <dbReference type="ARBA" id="ARBA00023157"/>
    </source>
</evidence>
<dbReference type="Pfam" id="PF02628">
    <property type="entry name" value="COX15-CtaA"/>
    <property type="match status" value="2"/>
</dbReference>
<evidence type="ECO:0000256" key="1">
    <source>
        <dbReference type="ARBA" id="ARBA00004141"/>
    </source>
</evidence>
<dbReference type="STRING" id="1313296.SAMN05661091_2399"/>
<keyword evidence="9 12" id="KW-0472">Membrane</keyword>
<evidence type="ECO:0000256" key="6">
    <source>
        <dbReference type="ARBA" id="ARBA00023002"/>
    </source>
</evidence>
<accession>A0A1X7HBY4</accession>
<keyword evidence="8" id="KW-0350">Heme biosynthesis</keyword>
<feature type="transmembrane region" description="Helical" evidence="12">
    <location>
        <begin position="203"/>
        <end position="232"/>
    </location>
</feature>
<feature type="transmembrane region" description="Helical" evidence="12">
    <location>
        <begin position="90"/>
        <end position="113"/>
    </location>
</feature>
<dbReference type="InterPro" id="IPR050450">
    <property type="entry name" value="COX15/CtaA_HemeA_synthase"/>
</dbReference>
<sequence length="306" mass="34233">MFSFRYRLLTWSSFIGMFFVLLAGAIVTKTGSGRGCGDDWPLCNGKFVPAYTLESMIEYSHRMITGVVGLLVLATFIATWRYYKSHKEALYYAGGTLFFTIIQALMGAAAVMWPQQPAVMALHFGIALLAVASSMLLVVWMYQMQKEKVSYRAVPIPTHIRVIVWGTWVHSCIVIYLGAYIRHTESDAGCMGWPLCNGQVIPYMYGASGIVFIHRVAAALLLVLAIILFILVRRHEAKSDHSELTFSTTGLLVFVTAQIFSGAWLTFVMNDPDAYLFASLVHNVLATFLFSILTTLSIRSCKRRHL</sequence>
<dbReference type="InterPro" id="IPR003780">
    <property type="entry name" value="COX15/CtaA_fam"/>
</dbReference>
<evidence type="ECO:0000256" key="8">
    <source>
        <dbReference type="ARBA" id="ARBA00023133"/>
    </source>
</evidence>
<comment type="subcellular location">
    <subcellularLocation>
        <location evidence="1">Membrane</location>
        <topology evidence="1">Multi-pass membrane protein</topology>
    </subcellularLocation>
</comment>
<dbReference type="PANTHER" id="PTHR35457:SF1">
    <property type="entry name" value="HEME A SYNTHASE"/>
    <property type="match status" value="1"/>
</dbReference>
<reference evidence="14" key="1">
    <citation type="submission" date="2017-04" db="EMBL/GenBank/DDBJ databases">
        <authorList>
            <person name="Varghese N."/>
            <person name="Submissions S."/>
        </authorList>
    </citation>
    <scope>NUCLEOTIDE SEQUENCE [LARGE SCALE GENOMIC DNA]</scope>
    <source>
        <strain evidence="14">N3/975</strain>
    </source>
</reference>
<protein>
    <submittedName>
        <fullName evidence="13">Cytochrome c oxidase assembly protein subunit 15</fullName>
    </submittedName>
</protein>
<evidence type="ECO:0000256" key="4">
    <source>
        <dbReference type="ARBA" id="ARBA00022723"/>
    </source>
</evidence>
<feature type="transmembrane region" description="Helical" evidence="12">
    <location>
        <begin position="274"/>
        <end position="298"/>
    </location>
</feature>
<evidence type="ECO:0000256" key="12">
    <source>
        <dbReference type="SAM" id="Phobius"/>
    </source>
</evidence>
<evidence type="ECO:0000313" key="14">
    <source>
        <dbReference type="Proteomes" id="UP000192940"/>
    </source>
</evidence>
<comment type="pathway">
    <text evidence="11">Porphyrin-containing compound metabolism.</text>
</comment>
<evidence type="ECO:0000256" key="3">
    <source>
        <dbReference type="ARBA" id="ARBA00022692"/>
    </source>
</evidence>
<dbReference type="EMBL" id="LT840184">
    <property type="protein sequence ID" value="SMF83508.1"/>
    <property type="molecule type" value="Genomic_DNA"/>
</dbReference>
<keyword evidence="6" id="KW-0560">Oxidoreductase</keyword>
<feature type="transmembrane region" description="Helical" evidence="12">
    <location>
        <begin position="162"/>
        <end position="183"/>
    </location>
</feature>
<feature type="transmembrane region" description="Helical" evidence="12">
    <location>
        <begin position="119"/>
        <end position="142"/>
    </location>
</feature>
<dbReference type="GO" id="GO:0006784">
    <property type="term" value="P:heme A biosynthetic process"/>
    <property type="evidence" value="ECO:0007669"/>
    <property type="project" value="InterPro"/>
</dbReference>
<keyword evidence="3 12" id="KW-0812">Transmembrane</keyword>
<evidence type="ECO:0000256" key="7">
    <source>
        <dbReference type="ARBA" id="ARBA00023004"/>
    </source>
</evidence>
<keyword evidence="5 12" id="KW-1133">Transmembrane helix</keyword>
<keyword evidence="7" id="KW-0408">Iron</keyword>
<organism evidence="13 14">
    <name type="scientific">Paenibacillus uliginis N3/975</name>
    <dbReference type="NCBI Taxonomy" id="1313296"/>
    <lineage>
        <taxon>Bacteria</taxon>
        <taxon>Bacillati</taxon>
        <taxon>Bacillota</taxon>
        <taxon>Bacilli</taxon>
        <taxon>Bacillales</taxon>
        <taxon>Paenibacillaceae</taxon>
        <taxon>Paenibacillus</taxon>
    </lineage>
</organism>
<evidence type="ECO:0000256" key="9">
    <source>
        <dbReference type="ARBA" id="ARBA00023136"/>
    </source>
</evidence>
<dbReference type="PANTHER" id="PTHR35457">
    <property type="entry name" value="HEME A SYNTHASE"/>
    <property type="match status" value="1"/>
</dbReference>
<evidence type="ECO:0000256" key="11">
    <source>
        <dbReference type="ARBA" id="ARBA00023444"/>
    </source>
</evidence>
<keyword evidence="14" id="KW-1185">Reference proteome</keyword>
<gene>
    <name evidence="13" type="ORF">SAMN05661091_2399</name>
</gene>
<proteinExistence type="predicted"/>
<evidence type="ECO:0000313" key="13">
    <source>
        <dbReference type="EMBL" id="SMF83508.1"/>
    </source>
</evidence>
<keyword evidence="2" id="KW-1003">Cell membrane</keyword>
<dbReference type="GO" id="GO:0016491">
    <property type="term" value="F:oxidoreductase activity"/>
    <property type="evidence" value="ECO:0007669"/>
    <property type="project" value="UniProtKB-KW"/>
</dbReference>
<name>A0A1X7HBY4_9BACL</name>